<evidence type="ECO:0000313" key="4">
    <source>
        <dbReference type="Proteomes" id="UP001050691"/>
    </source>
</evidence>
<dbReference type="InterPro" id="IPR002018">
    <property type="entry name" value="CarbesteraseB"/>
</dbReference>
<feature type="domain" description="Carboxylesterase type B" evidence="2">
    <location>
        <begin position="33"/>
        <end position="242"/>
    </location>
</feature>
<dbReference type="InterPro" id="IPR029058">
    <property type="entry name" value="AB_hydrolase_fold"/>
</dbReference>
<keyword evidence="4" id="KW-1185">Reference proteome</keyword>
<dbReference type="EMBL" id="BPWL01000003">
    <property type="protein sequence ID" value="GJJ08180.1"/>
    <property type="molecule type" value="Genomic_DNA"/>
</dbReference>
<accession>A0AAV5A5B7</accession>
<feature type="chain" id="PRO_5043315923" description="Carboxylesterase type B domain-containing protein" evidence="1">
    <location>
        <begin position="20"/>
        <end position="246"/>
    </location>
</feature>
<proteinExistence type="predicted"/>
<dbReference type="Pfam" id="PF00135">
    <property type="entry name" value="COesterase"/>
    <property type="match status" value="1"/>
</dbReference>
<dbReference type="SUPFAM" id="SSF53474">
    <property type="entry name" value="alpha/beta-Hydrolases"/>
    <property type="match status" value="1"/>
</dbReference>
<dbReference type="Gene3D" id="3.40.50.1820">
    <property type="entry name" value="alpha/beta hydrolase"/>
    <property type="match status" value="1"/>
</dbReference>
<evidence type="ECO:0000259" key="2">
    <source>
        <dbReference type="Pfam" id="PF00135"/>
    </source>
</evidence>
<sequence length="246" mass="26305">MRPFWISIFFSLTLTPSWAVLSAKSLPSNALDIKTSIGTFRGIANQTDNLEIWRGIPFAQPPVGNLRFKAPVSITTPFKDIQDASQFGAACPQPSSSSLGNVPISEDCLMLNVFRPSGTTSGDKLPVLVWMYGGTYNIGAASDPTFNPTFLINRSLQIGKPIIFVSLNYRINTFGFLANSLMAPEDLNAGLLDQRAAFMFVQNEIAAFGGDPEKSAGGGSVEAHVVFPAQVPLFRAGIADSSAGPL</sequence>
<evidence type="ECO:0000256" key="1">
    <source>
        <dbReference type="SAM" id="SignalP"/>
    </source>
</evidence>
<reference evidence="3" key="1">
    <citation type="submission" date="2021-10" db="EMBL/GenBank/DDBJ databases">
        <title>De novo Genome Assembly of Clathrus columnatus (Basidiomycota, Fungi) Using Illumina and Nanopore Sequence Data.</title>
        <authorList>
            <person name="Ogiso-Tanaka E."/>
            <person name="Itagaki H."/>
            <person name="Hosoya T."/>
            <person name="Hosaka K."/>
        </authorList>
    </citation>
    <scope>NUCLEOTIDE SEQUENCE</scope>
    <source>
        <strain evidence="3">MO-923</strain>
    </source>
</reference>
<name>A0AAV5A5B7_9AGAM</name>
<evidence type="ECO:0000313" key="3">
    <source>
        <dbReference type="EMBL" id="GJJ08180.1"/>
    </source>
</evidence>
<organism evidence="3 4">
    <name type="scientific">Clathrus columnatus</name>
    <dbReference type="NCBI Taxonomy" id="1419009"/>
    <lineage>
        <taxon>Eukaryota</taxon>
        <taxon>Fungi</taxon>
        <taxon>Dikarya</taxon>
        <taxon>Basidiomycota</taxon>
        <taxon>Agaricomycotina</taxon>
        <taxon>Agaricomycetes</taxon>
        <taxon>Phallomycetidae</taxon>
        <taxon>Phallales</taxon>
        <taxon>Clathraceae</taxon>
        <taxon>Clathrus</taxon>
    </lineage>
</organism>
<dbReference type="InterPro" id="IPR050309">
    <property type="entry name" value="Type-B_Carboxylest/Lipase"/>
</dbReference>
<dbReference type="AlphaFoldDB" id="A0AAV5A5B7"/>
<dbReference type="Proteomes" id="UP001050691">
    <property type="component" value="Unassembled WGS sequence"/>
</dbReference>
<comment type="caution">
    <text evidence="3">The sequence shown here is derived from an EMBL/GenBank/DDBJ whole genome shotgun (WGS) entry which is preliminary data.</text>
</comment>
<keyword evidence="1" id="KW-0732">Signal</keyword>
<protein>
    <recommendedName>
        <fullName evidence="2">Carboxylesterase type B domain-containing protein</fullName>
    </recommendedName>
</protein>
<feature type="signal peptide" evidence="1">
    <location>
        <begin position="1"/>
        <end position="19"/>
    </location>
</feature>
<gene>
    <name evidence="3" type="ORF">Clacol_002388</name>
</gene>
<dbReference type="PANTHER" id="PTHR11559">
    <property type="entry name" value="CARBOXYLESTERASE"/>
    <property type="match status" value="1"/>
</dbReference>